<keyword evidence="5" id="KW-1185">Reference proteome</keyword>
<accession>A0AAE0LJR7</accession>
<dbReference type="PANTHER" id="PTHR20981">
    <property type="entry name" value="60S RIBOSOMAL PROTEIN L21"/>
    <property type="match status" value="1"/>
</dbReference>
<evidence type="ECO:0000256" key="1">
    <source>
        <dbReference type="ARBA" id="ARBA00008427"/>
    </source>
</evidence>
<dbReference type="PROSITE" id="PS01171">
    <property type="entry name" value="RIBOSOMAL_L21E"/>
    <property type="match status" value="1"/>
</dbReference>
<dbReference type="GO" id="GO:0003735">
    <property type="term" value="F:structural constituent of ribosome"/>
    <property type="evidence" value="ECO:0007669"/>
    <property type="project" value="InterPro"/>
</dbReference>
<dbReference type="FunFam" id="6.10.250.3260:FF:000002">
    <property type="entry name" value="60S ribosomal protein L21"/>
    <property type="match status" value="1"/>
</dbReference>
<dbReference type="Gene3D" id="6.10.250.3260">
    <property type="match status" value="1"/>
</dbReference>
<comment type="caution">
    <text evidence="4">The sequence shown here is derived from an EMBL/GenBank/DDBJ whole genome shotgun (WGS) entry which is preliminary data.</text>
</comment>
<dbReference type="InterPro" id="IPR008991">
    <property type="entry name" value="Translation_prot_SH3-like_sf"/>
</dbReference>
<dbReference type="EMBL" id="LGRX02000757">
    <property type="protein sequence ID" value="KAK3287733.1"/>
    <property type="molecule type" value="Genomic_DNA"/>
</dbReference>
<dbReference type="Pfam" id="PF01157">
    <property type="entry name" value="Ribosomal_L21e"/>
    <property type="match status" value="1"/>
</dbReference>
<dbReference type="SUPFAM" id="SSF50104">
    <property type="entry name" value="Translation proteins SH3-like domain"/>
    <property type="match status" value="1"/>
</dbReference>
<sequence>MPAGHGIRARTRDSFSKGFRKKGTLALSNYLRTFKIGDYVDIKVDPAVQKGMPFKVYHGRTGIIWNVTKRAVGVELNKEVNTRIMKKRIHVRVEHVRPSRCREEFLSRRAVNDEKKKEAKAKGEKAVTKRAPAVPREAFTLENVSMETVTAIPYDIVKEGIKM</sequence>
<organism evidence="4 5">
    <name type="scientific">Cymbomonas tetramitiformis</name>
    <dbReference type="NCBI Taxonomy" id="36881"/>
    <lineage>
        <taxon>Eukaryota</taxon>
        <taxon>Viridiplantae</taxon>
        <taxon>Chlorophyta</taxon>
        <taxon>Pyramimonadophyceae</taxon>
        <taxon>Pyramimonadales</taxon>
        <taxon>Pyramimonadaceae</taxon>
        <taxon>Cymbomonas</taxon>
    </lineage>
</organism>
<evidence type="ECO:0000256" key="2">
    <source>
        <dbReference type="ARBA" id="ARBA00022980"/>
    </source>
</evidence>
<dbReference type="GO" id="GO:0005840">
    <property type="term" value="C:ribosome"/>
    <property type="evidence" value="ECO:0007669"/>
    <property type="project" value="UniProtKB-KW"/>
</dbReference>
<dbReference type="Gene3D" id="2.30.30.70">
    <property type="entry name" value="Ribosomal protein L21"/>
    <property type="match status" value="1"/>
</dbReference>
<keyword evidence="3" id="KW-0687">Ribonucleoprotein</keyword>
<dbReference type="GO" id="GO:0006412">
    <property type="term" value="P:translation"/>
    <property type="evidence" value="ECO:0007669"/>
    <property type="project" value="InterPro"/>
</dbReference>
<evidence type="ECO:0000313" key="5">
    <source>
        <dbReference type="Proteomes" id="UP001190700"/>
    </source>
</evidence>
<dbReference type="InterPro" id="IPR018259">
    <property type="entry name" value="Ribosomal_eL21_CS"/>
</dbReference>
<proteinExistence type="inferred from homology"/>
<comment type="similarity">
    <text evidence="1">Belongs to the eukaryotic ribosomal protein eL21 family.</text>
</comment>
<evidence type="ECO:0000256" key="3">
    <source>
        <dbReference type="ARBA" id="ARBA00023274"/>
    </source>
</evidence>
<keyword evidence="2 4" id="KW-0689">Ribosomal protein</keyword>
<dbReference type="GO" id="GO:1990904">
    <property type="term" value="C:ribonucleoprotein complex"/>
    <property type="evidence" value="ECO:0007669"/>
    <property type="project" value="UniProtKB-KW"/>
</dbReference>
<gene>
    <name evidence="4" type="ORF">CYMTET_4772</name>
</gene>
<dbReference type="Proteomes" id="UP001190700">
    <property type="component" value="Unassembled WGS sequence"/>
</dbReference>
<dbReference type="AlphaFoldDB" id="A0AAE0LJR7"/>
<dbReference type="FunFam" id="2.30.30.70:FF:000001">
    <property type="entry name" value="60S ribosomal protein L21"/>
    <property type="match status" value="1"/>
</dbReference>
<dbReference type="InterPro" id="IPR036948">
    <property type="entry name" value="Ribosomal_eL21_sf"/>
</dbReference>
<reference evidence="4 5" key="1">
    <citation type="journal article" date="2015" name="Genome Biol. Evol.">
        <title>Comparative Genomics of a Bacterivorous Green Alga Reveals Evolutionary Causalities and Consequences of Phago-Mixotrophic Mode of Nutrition.</title>
        <authorList>
            <person name="Burns J.A."/>
            <person name="Paasch A."/>
            <person name="Narechania A."/>
            <person name="Kim E."/>
        </authorList>
    </citation>
    <scope>NUCLEOTIDE SEQUENCE [LARGE SCALE GENOMIC DNA]</scope>
    <source>
        <strain evidence="4 5">PLY_AMNH</strain>
    </source>
</reference>
<evidence type="ECO:0000313" key="4">
    <source>
        <dbReference type="EMBL" id="KAK3287733.1"/>
    </source>
</evidence>
<dbReference type="InterPro" id="IPR001147">
    <property type="entry name" value="Ribosomal_eL21"/>
</dbReference>
<name>A0AAE0LJR7_9CHLO</name>
<protein>
    <submittedName>
        <fullName evidence="4">60S ribosomal protein L21A</fullName>
    </submittedName>
</protein>